<protein>
    <submittedName>
        <fullName evidence="1">Uncharacterized protein</fullName>
    </submittedName>
</protein>
<proteinExistence type="predicted"/>
<keyword evidence="2" id="KW-1185">Reference proteome</keyword>
<name>A0AAE1GKF9_PETCI</name>
<gene>
    <name evidence="1" type="ORF">Pcinc_004957</name>
</gene>
<dbReference type="AlphaFoldDB" id="A0AAE1GKF9"/>
<dbReference type="EMBL" id="JAWQEG010000365">
    <property type="protein sequence ID" value="KAK3891168.1"/>
    <property type="molecule type" value="Genomic_DNA"/>
</dbReference>
<reference evidence="1" key="1">
    <citation type="submission" date="2023-10" db="EMBL/GenBank/DDBJ databases">
        <title>Genome assemblies of two species of porcelain crab, Petrolisthes cinctipes and Petrolisthes manimaculis (Anomura: Porcellanidae).</title>
        <authorList>
            <person name="Angst P."/>
        </authorList>
    </citation>
    <scope>NUCLEOTIDE SEQUENCE</scope>
    <source>
        <strain evidence="1">PB745_01</strain>
        <tissue evidence="1">Gill</tissue>
    </source>
</reference>
<accession>A0AAE1GKF9</accession>
<evidence type="ECO:0000313" key="2">
    <source>
        <dbReference type="Proteomes" id="UP001286313"/>
    </source>
</evidence>
<comment type="caution">
    <text evidence="1">The sequence shown here is derived from an EMBL/GenBank/DDBJ whole genome shotgun (WGS) entry which is preliminary data.</text>
</comment>
<evidence type="ECO:0000313" key="1">
    <source>
        <dbReference type="EMBL" id="KAK3891168.1"/>
    </source>
</evidence>
<organism evidence="1 2">
    <name type="scientific">Petrolisthes cinctipes</name>
    <name type="common">Flat porcelain crab</name>
    <dbReference type="NCBI Taxonomy" id="88211"/>
    <lineage>
        <taxon>Eukaryota</taxon>
        <taxon>Metazoa</taxon>
        <taxon>Ecdysozoa</taxon>
        <taxon>Arthropoda</taxon>
        <taxon>Crustacea</taxon>
        <taxon>Multicrustacea</taxon>
        <taxon>Malacostraca</taxon>
        <taxon>Eumalacostraca</taxon>
        <taxon>Eucarida</taxon>
        <taxon>Decapoda</taxon>
        <taxon>Pleocyemata</taxon>
        <taxon>Anomura</taxon>
        <taxon>Galatheoidea</taxon>
        <taxon>Porcellanidae</taxon>
        <taxon>Petrolisthes</taxon>
    </lineage>
</organism>
<dbReference type="Proteomes" id="UP001286313">
    <property type="component" value="Unassembled WGS sequence"/>
</dbReference>
<sequence length="170" mass="18730">MITLKDESKSREDAIKSRAEAIHDAKIMAYKDVDLVAKEASASYPRVLEALTAVFIQVKHHPGPLPPNIDIAQSTDVGVNISLLPPCHSSLVLPIRCYNYQAAIWRGLLGPQYHLSDPTLRGWVQGTEGLELQWTHPEMMLQDLVSILVNNPPNIEDDVTEACSSGFDGC</sequence>